<feature type="domain" description="SLS1 N-terminal" evidence="2">
    <location>
        <begin position="190"/>
        <end position="310"/>
    </location>
</feature>
<sequence length="947" mass="107681">MIRRHISAAHICLRCQIRLGQRSILSSTRRAYSTESAADYEGNEEGISNGQSQYNGGESDRDGDTELYSERGIGTTRPSEWPPERHDDVVIRRVHVEVPPPRPSRGTKTSSSSRSTSTPKLKLYGYTGTKKFGDTVTLPGVNALGKSTDVLVMRDSIVKVYKREIAKIDEAPAPESIDILAKIESERGILSSEDIKTSIDEFKSQLDKIQTWKDFNDLVQSLQDGFSGMQLHSYIQSHPRKARMTRAPPLGVGIRYGEKATVRISPWVPETSPISQPIDFSPLRGYSLPSYTPKQILAVRILRECWRLEVPELVDGIGQVDIHFRMRDIDFLTNQGYLESVIKRYDLNEPEKIEISRLHQVIRITSRRGKSVLIIDDIQNGIRRIRREQVELKELCLLHYRRGWQSRTLTLEVLTKLGELTKTDIKILPHEESSILISSMVNDPESKLSKRVDVVKRLLLDLARYDGMYRDSSNVELRNSPHKVDLPGAFIRYPGSRELSWHERLRTWSRWITATPKSANKDDPTEKFEYQFPFNTTDVKLLGERQEDFDPKGAEALWAHEYSPVTSIKAGTLLHNITSHRIGKELDDDNKPLRGHATVSPDKTLNLKNLQSEMASGSTRVFSTQAPSLSGLFQSDQFDNPASRKPSQELVMRFKPNPWALRPNGEPIGPSAFDDFPPIEMSFKIDPLSYEMRLREIHAVVSTETADLMLPELKADLRFEREIRSRMLTEDSELDGGLDVLKSTPTAVKDFVEYSQLALTGDQPLETPPNLVLPLAKHLCTQNGWERMEGKPGLGIDVQYLFAKLEYRKRAVYNFENHEVSCTSIEAGKAGGSRLELSLACESMPDQDEMRKTMDVALKMVQLMDMKSITGVYAQVREVLTERNREPELEPDETRWVPKRPSDFLDVKIHYQLEEEKEKRFGKPAAKEDKEKGLGNPAAKEENDDSR</sequence>
<keyword evidence="5" id="KW-1185">Reference proteome</keyword>
<evidence type="ECO:0000259" key="2">
    <source>
        <dbReference type="Pfam" id="PF20776"/>
    </source>
</evidence>
<feature type="domain" description="SLS1 C-terminal" evidence="3">
    <location>
        <begin position="498"/>
        <end position="849"/>
    </location>
</feature>
<evidence type="ECO:0000313" key="4">
    <source>
        <dbReference type="EMBL" id="QSZ34656.1"/>
    </source>
</evidence>
<dbReference type="PANTHER" id="PTHR37919">
    <property type="entry name" value="PROTEIN CBG05606"/>
    <property type="match status" value="1"/>
</dbReference>
<feature type="region of interest" description="Disordered" evidence="1">
    <location>
        <begin position="916"/>
        <end position="947"/>
    </location>
</feature>
<dbReference type="PANTHER" id="PTHR37919:SF2">
    <property type="entry name" value="EXPERA DOMAIN-CONTAINING PROTEIN"/>
    <property type="match status" value="1"/>
</dbReference>
<dbReference type="EMBL" id="CP063409">
    <property type="protein sequence ID" value="QSZ34656.1"/>
    <property type="molecule type" value="Genomic_DNA"/>
</dbReference>
<accession>A0A8A3PI62</accession>
<evidence type="ECO:0000259" key="3">
    <source>
        <dbReference type="Pfam" id="PF20778"/>
    </source>
</evidence>
<dbReference type="InterPro" id="IPR048400">
    <property type="entry name" value="SLS1_N"/>
</dbReference>
<evidence type="ECO:0000313" key="5">
    <source>
        <dbReference type="Proteomes" id="UP000672032"/>
    </source>
</evidence>
<feature type="compositionally biased region" description="Low complexity" evidence="1">
    <location>
        <begin position="104"/>
        <end position="119"/>
    </location>
</feature>
<proteinExistence type="predicted"/>
<dbReference type="Pfam" id="PF20778">
    <property type="entry name" value="SLS1_C"/>
    <property type="match status" value="1"/>
</dbReference>
<evidence type="ECO:0000256" key="1">
    <source>
        <dbReference type="SAM" id="MobiDB-lite"/>
    </source>
</evidence>
<organism evidence="4 5">
    <name type="scientific">Monilinia vaccinii-corymbosi</name>
    <dbReference type="NCBI Taxonomy" id="61207"/>
    <lineage>
        <taxon>Eukaryota</taxon>
        <taxon>Fungi</taxon>
        <taxon>Dikarya</taxon>
        <taxon>Ascomycota</taxon>
        <taxon>Pezizomycotina</taxon>
        <taxon>Leotiomycetes</taxon>
        <taxon>Helotiales</taxon>
        <taxon>Sclerotiniaceae</taxon>
        <taxon>Monilinia</taxon>
    </lineage>
</organism>
<dbReference type="InterPro" id="IPR048401">
    <property type="entry name" value="SLS1_C"/>
</dbReference>
<feature type="compositionally biased region" description="Basic and acidic residues" evidence="1">
    <location>
        <begin position="82"/>
        <end position="96"/>
    </location>
</feature>
<protein>
    <submittedName>
        <fullName evidence="4">Uncharacterized protein</fullName>
    </submittedName>
</protein>
<dbReference type="Pfam" id="PF20776">
    <property type="entry name" value="SLS1_N"/>
    <property type="match status" value="1"/>
</dbReference>
<dbReference type="Proteomes" id="UP000672032">
    <property type="component" value="Chromosome 5"/>
</dbReference>
<feature type="compositionally biased region" description="Polar residues" evidence="1">
    <location>
        <begin position="46"/>
        <end position="56"/>
    </location>
</feature>
<gene>
    <name evidence="4" type="ORF">DSL72_007510</name>
</gene>
<feature type="region of interest" description="Disordered" evidence="1">
    <location>
        <begin position="35"/>
        <end position="120"/>
    </location>
</feature>
<reference evidence="4" key="1">
    <citation type="submission" date="2020-10" db="EMBL/GenBank/DDBJ databases">
        <title>Genome Sequence of Monilinia vaccinii-corymbosi Sheds Light on Mummy Berry Disease Infection of Blueberry and Mating Type.</title>
        <authorList>
            <person name="Yow A.G."/>
            <person name="Zhang Y."/>
            <person name="Bansal K."/>
            <person name="Eacker S.M."/>
            <person name="Sullivan S."/>
            <person name="Liachko I."/>
            <person name="Cubeta M.A."/>
            <person name="Rollins J.A."/>
            <person name="Ashrafi H."/>
        </authorList>
    </citation>
    <scope>NUCLEOTIDE SEQUENCE</scope>
    <source>
        <strain evidence="4">RL-1</strain>
    </source>
</reference>
<dbReference type="OrthoDB" id="5392646at2759"/>
<name>A0A8A3PI62_9HELO</name>
<dbReference type="AlphaFoldDB" id="A0A8A3PI62"/>